<name>A0A1F4SQ18_UNCSA</name>
<dbReference type="PANTHER" id="PTHR30576:SF0">
    <property type="entry name" value="UNDECAPRENYL-PHOSPHATE N-ACETYLGALACTOSAMINYL 1-PHOSPHATE TRANSFERASE-RELATED"/>
    <property type="match status" value="1"/>
</dbReference>
<dbReference type="AlphaFoldDB" id="A0A1F4SQ18"/>
<evidence type="ECO:0000256" key="4">
    <source>
        <dbReference type="ARBA" id="ARBA00022692"/>
    </source>
</evidence>
<evidence type="ECO:0000256" key="3">
    <source>
        <dbReference type="ARBA" id="ARBA00022679"/>
    </source>
</evidence>
<evidence type="ECO:0000313" key="9">
    <source>
        <dbReference type="EMBL" id="OGC22542.1"/>
    </source>
</evidence>
<dbReference type="GO" id="GO:0016020">
    <property type="term" value="C:membrane"/>
    <property type="evidence" value="ECO:0007669"/>
    <property type="project" value="UniProtKB-SubCell"/>
</dbReference>
<reference evidence="9 10" key="1">
    <citation type="journal article" date="2016" name="Nat. Commun.">
        <title>Thousands of microbial genomes shed light on interconnected biogeochemical processes in an aquifer system.</title>
        <authorList>
            <person name="Anantharaman K."/>
            <person name="Brown C.T."/>
            <person name="Hug L.A."/>
            <person name="Sharon I."/>
            <person name="Castelle C.J."/>
            <person name="Probst A.J."/>
            <person name="Thomas B.C."/>
            <person name="Singh A."/>
            <person name="Wilkins M.J."/>
            <person name="Karaoz U."/>
            <person name="Brodie E.L."/>
            <person name="Williams K.H."/>
            <person name="Hubbard S.S."/>
            <person name="Banfield J.F."/>
        </authorList>
    </citation>
    <scope>NUCLEOTIDE SEQUENCE [LARGE SCALE GENOMIC DNA]</scope>
</reference>
<evidence type="ECO:0000259" key="8">
    <source>
        <dbReference type="Pfam" id="PF02397"/>
    </source>
</evidence>
<dbReference type="InterPro" id="IPR003362">
    <property type="entry name" value="Bact_transf"/>
</dbReference>
<evidence type="ECO:0000256" key="5">
    <source>
        <dbReference type="ARBA" id="ARBA00022989"/>
    </source>
</evidence>
<proteinExistence type="inferred from homology"/>
<feature type="transmembrane region" description="Helical" evidence="7">
    <location>
        <begin position="266"/>
        <end position="290"/>
    </location>
</feature>
<dbReference type="PANTHER" id="PTHR30576">
    <property type="entry name" value="COLANIC BIOSYNTHESIS UDP-GLUCOSE LIPID CARRIER TRANSFERASE"/>
    <property type="match status" value="1"/>
</dbReference>
<dbReference type="GO" id="GO:0016780">
    <property type="term" value="F:phosphotransferase activity, for other substituted phosphate groups"/>
    <property type="evidence" value="ECO:0007669"/>
    <property type="project" value="TreeGrafter"/>
</dbReference>
<organism evidence="9 10">
    <name type="scientific">candidate division WOR-1 bacterium RIFOXYB2_FULL_37_13</name>
    <dbReference type="NCBI Taxonomy" id="1802579"/>
    <lineage>
        <taxon>Bacteria</taxon>
        <taxon>Bacillati</taxon>
        <taxon>Saganbacteria</taxon>
    </lineage>
</organism>
<comment type="caution">
    <text evidence="9">The sequence shown here is derived from an EMBL/GenBank/DDBJ whole genome shotgun (WGS) entry which is preliminary data.</text>
</comment>
<feature type="domain" description="Bacterial sugar transferase" evidence="8">
    <location>
        <begin position="264"/>
        <end position="442"/>
    </location>
</feature>
<keyword evidence="4 7" id="KW-0812">Transmembrane</keyword>
<accession>A0A1F4SQ18</accession>
<feature type="transmembrane region" description="Helical" evidence="7">
    <location>
        <begin position="75"/>
        <end position="96"/>
    </location>
</feature>
<dbReference type="EMBL" id="MEUB01000027">
    <property type="protein sequence ID" value="OGC22542.1"/>
    <property type="molecule type" value="Genomic_DNA"/>
</dbReference>
<sequence>MFIIIRIILDVIFVISSFIISYLIRFDSLTWSNFLSAPIHQYSNYLLAITIVYVLSFNFFSMYKTKKGFLLYLDELIGVFLTVLFASSILIVLTFINGEYQLARPIIFLSVPVALILLALSRELVLRIEIVARSKGFGGKRAAIIGSGELAQTVADKIRQHPSYGINFAGFIGDGNKEVLGNIDELESIVARYNIQTIYVADKAYTRERLAELADFCDQKNIVFGTIPDVFQILTTSPSVEDIDGLPIVTLRQTKYTMLSRVIKRVFDVVLSLFGIIIFFIPMILIYFLIKFTSQGVVIYAQARVGRNGKPFKLYKFRTMISGAEHKTGPVLATDDDTRKTPIGKILRATNLDELPQLFNILKGDMSFVGPRPERPFFVEQFRLFIPKYMERHKIRPGLAGWAQFHGGYNMPAEEKIKYDLYYIENWSFLLDIKIILSYLWIAFTLQRRN</sequence>
<keyword evidence="6 7" id="KW-0472">Membrane</keyword>
<comment type="subcellular location">
    <subcellularLocation>
        <location evidence="1">Membrane</location>
        <topology evidence="1">Multi-pass membrane protein</topology>
    </subcellularLocation>
</comment>
<dbReference type="Pfam" id="PF02397">
    <property type="entry name" value="Bac_transf"/>
    <property type="match status" value="1"/>
</dbReference>
<evidence type="ECO:0000313" key="10">
    <source>
        <dbReference type="Proteomes" id="UP000178417"/>
    </source>
</evidence>
<feature type="transmembrane region" description="Helical" evidence="7">
    <location>
        <begin position="44"/>
        <end position="63"/>
    </location>
</feature>
<evidence type="ECO:0000256" key="7">
    <source>
        <dbReference type="SAM" id="Phobius"/>
    </source>
</evidence>
<dbReference type="STRING" id="1802579.A2310_07225"/>
<evidence type="ECO:0000256" key="1">
    <source>
        <dbReference type="ARBA" id="ARBA00004141"/>
    </source>
</evidence>
<gene>
    <name evidence="9" type="ORF">A2310_07225</name>
</gene>
<dbReference type="Proteomes" id="UP000178417">
    <property type="component" value="Unassembled WGS sequence"/>
</dbReference>
<feature type="transmembrane region" description="Helical" evidence="7">
    <location>
        <begin position="102"/>
        <end position="120"/>
    </location>
</feature>
<feature type="transmembrane region" description="Helical" evidence="7">
    <location>
        <begin position="7"/>
        <end position="24"/>
    </location>
</feature>
<evidence type="ECO:0000256" key="6">
    <source>
        <dbReference type="ARBA" id="ARBA00023136"/>
    </source>
</evidence>
<dbReference type="Pfam" id="PF13727">
    <property type="entry name" value="CoA_binding_3"/>
    <property type="match status" value="1"/>
</dbReference>
<dbReference type="NCBIfam" id="TIGR03025">
    <property type="entry name" value="EPS_sugtrans"/>
    <property type="match status" value="1"/>
</dbReference>
<protein>
    <recommendedName>
        <fullName evidence="8">Bacterial sugar transferase domain-containing protein</fullName>
    </recommendedName>
</protein>
<comment type="similarity">
    <text evidence="2">Belongs to the bacterial sugar transferase family.</text>
</comment>
<keyword evidence="5 7" id="KW-1133">Transmembrane helix</keyword>
<dbReference type="InterPro" id="IPR017475">
    <property type="entry name" value="EPS_sugar_tfrase"/>
</dbReference>
<keyword evidence="3" id="KW-0808">Transferase</keyword>
<dbReference type="Gene3D" id="3.40.50.720">
    <property type="entry name" value="NAD(P)-binding Rossmann-like Domain"/>
    <property type="match status" value="1"/>
</dbReference>
<evidence type="ECO:0000256" key="2">
    <source>
        <dbReference type="ARBA" id="ARBA00006464"/>
    </source>
</evidence>